<dbReference type="InterPro" id="IPR044034">
    <property type="entry name" value="NAC-like_UBA"/>
</dbReference>
<evidence type="ECO:0000256" key="3">
    <source>
        <dbReference type="ARBA" id="ARBA00009762"/>
    </source>
</evidence>
<feature type="compositionally biased region" description="Pro residues" evidence="15">
    <location>
        <begin position="2235"/>
        <end position="2252"/>
    </location>
</feature>
<evidence type="ECO:0000256" key="5">
    <source>
        <dbReference type="ARBA" id="ARBA00022515"/>
    </source>
</evidence>
<dbReference type="NCBIfam" id="TIGR00335">
    <property type="entry name" value="primase_sml"/>
    <property type="match status" value="1"/>
</dbReference>
<feature type="region of interest" description="Disordered" evidence="15">
    <location>
        <begin position="2228"/>
        <end position="2385"/>
    </location>
</feature>
<sequence>MESFDPAELPELLKLYYRRLFPYSQYYRWLNYGGVVKNYFQHREFSFTLKDDIYIRYQSFNNQSDLEKEMQKMNPYKIDIGAVYSHRPSQHNTVKLGAFQAQEKELVFDIDMTDYDDVRRCCSSADICSKCWTLMTMAIHIIDRALKEDFGFKHRLWVYSGRRGVHCWVCDESVRKLSSAVRSGIVEYLSLVKGGQDVRKKVHLNEKIHPFVRKSINIIKKYFEEYALVDQDILENKENLQKNFQKSHSSLQRWEYLKRVASTNQNIKNDKYGPWLEWEIMLQYCFPRLDINVSKGINHLLKSPFSVHPKTGRISVPIDLQKVDQFDPFTVPTISSICHELDVTFTNEKEKEETEAESDVKHRTKDYKKTSLAPYVKVFEQFLENLDKSRKGELLKKSGVGHALARSLSAAILVSRSPHKMPGEATETVPATEQELPQPQAETAVLPMPSPLNVTAALGQSRPTLTPPCSLAPQQCPLAVANQPSPFPSPSSIASTLFEAPFPQPSSGTAMPLETLPNTPTFLPHLIGPPISPAALALASPMIGPTLKGAHSSSAPLALVALAPHSVQKSSAFPPNPVAPPPSVAMAESGSVTSLPAPITPSEPKPSPIQVPSQVLPNPKATTPSSAPPGIISAVPSHVGNPLASVQSGVTSCALTPCITPPAITSQSKSIPISSALIPQNPLSFSLKGPVSSPSTLSFSTQSTPAVTSSQTVAPSIPPVFPSSLGSHLTPLHQGSSIQPLGQAVPSTLLNPAVNTISVDHSSLGTSYPSQRSVISPLPLGNELVTGTVAALPIRSPASSLTLSVDKGPSTVTGITSYPSGSPIVTTATSLSPTALLGLKESPNATHQPLGTQILASPGTDFKETSVSSVGTTPLLMTNPSMISAAPTTFEVPTSVPPPVSSDPISSKEPASLAALVMSPVAQKELLTSQIATTVSIPVCPLPAPISPTQTGLPTKEGPTSLPLAFSSPQNSSQSTSSLEIISPETTIAKKSCVEPLPVAKAASAIASSLDVNSSTSVVKTDPYTSPDPDILLLKSSITAPAVATFPLGSAGHMGVASTTAKDTCTLTTLPLVSPASESCPVAPAMTLSPQNVSVSTVALTLTPEIPKSVPSPPLLPAGIALSRAEIVDGISQTSSLAPLVSSPVCPNEDPSDSTSSKGSMTSITDSASPLGTGMSPQTKRTLIKKDSPIPDVPAGNLSSSVSPVEASFLPEANISIQGPKGSLTKKHSPTPKGASTPTTVPLPSPKKAPADPSPKRTPTPPAETSPSPKKPQATLAPKGVPNLPVVTPSSVQKTPASPSPKGTPTAPTVAPTSSKKAPAATNTKGTPNPPAEIPPSPKKSPTATAPKEATTASPSLKETSSTSAEIPTSPQKDPVTIAPSGVPTVPAKTPPSSPKKVATTVPAVTLSPKSTPAPSSKGSPALLADAPSPIEAPTAPAVAPHHKKKTLSPKGVSTPPPVTPLSPKKAPTISSTKGTPEETPSSTQKTPTIPSPKEATVTPSPKEVLTPPAVTPPPSPKKASTNTAPKEATVTPSPKGVPTSPAVTPPPSPKKAPTSTTPKEVTVTPSPKGVPTPPAGTLSSKKAPTTLSPKVVPIPPAGTPPSPKKAPANISPIEVPSPTAVTPTSPKKAPAVPSPKGAPTSPAVIPTSPKKVPTSTAPKGVSIPPAVTPPSPKKAPANIAPKEVPSPPTVTPLSPQKASAAPSPKGICTPPAVMPPSPKKAPANTASKGTPDEIPPSPKETTVTLSPKGAPTPPAVTPPSPKKTPATAAPKEVPTPPTVTQPSPTTPSPKGAPAETPPSPKIGPANTVPKEVPTSSAVTPTTKKAPSPSKKLPTTSSPKGSPAETLPSPKKALTSKAPKEATVTPSTKGVLAPTVVTSSPKEASAIPLLKGLPTTPAMTPPKKSQIPSPKGAPTPLADTPPSPKKAPATAAPKEAPATPFSKGAPSPKKATATTAPKEASITPVVTPPSPRKPPASTAPKDAQTTSSLKGVPTPPVDTPPSSKKAPATAAPKEATAISSPKKGPATTAPKGTPTPPDTIPPPKKAPAPKGASIPTPVTSPSPKEALATPSSKGSPTLQAVNVFPKESPILPGIVPPSPKGSPASPVSVICTMGAVTPEASEGVPAKKGPKALKEVLVASAPENEQVTTVPTQKGPGTKKNSAALPKCSDPSNKNDTKGPLSTVTPAPLLTIPVSPAKSKDPFHSPESKISTPLAGVASEKVLPIAGSTSVSPATTPPVSLPLAPSPVPPLLPKQQFLPTSPGLVLESPSKPPAPDDEDELPPLIPPEPISGGVPFQSILVDMPTPKPAGIPAPTPSAKQPVLKNNKGSGTESDSDESVPELEEQDSTQATTQQAQLAAAAEIDEEPVSKAKQSRSEKKARKAMSKLGLRQVTGVTRVTIRKSKNILFVITKPDVYKSPASDTYIVFGEAKIEDLSQQAQLAAAEKFKVQGEAVSNIQENTQTPTVQEESEEEEVDETGVEVKDIELVMSQANVSRAKAVRALKNNSNDIVNAIMELTM</sequence>
<feature type="compositionally biased region" description="Polar residues" evidence="15">
    <location>
        <begin position="1408"/>
        <end position="1419"/>
    </location>
</feature>
<feature type="compositionally biased region" description="Pro residues" evidence="15">
    <location>
        <begin position="574"/>
        <end position="583"/>
    </location>
</feature>
<dbReference type="CDD" id="cd04860">
    <property type="entry name" value="AE_Prim_S"/>
    <property type="match status" value="1"/>
</dbReference>
<feature type="compositionally biased region" description="Low complexity" evidence="15">
    <location>
        <begin position="1617"/>
        <end position="1640"/>
    </location>
</feature>
<evidence type="ECO:0000313" key="17">
    <source>
        <dbReference type="EMBL" id="KAF7468608.1"/>
    </source>
</evidence>
<keyword evidence="7" id="KW-0548">Nucleotidyltransferase</keyword>
<feature type="compositionally biased region" description="Polar residues" evidence="15">
    <location>
        <begin position="1578"/>
        <end position="1589"/>
    </location>
</feature>
<dbReference type="InterPro" id="IPR002715">
    <property type="entry name" value="Nas_poly-pep-assoc_cplx_dom"/>
</dbReference>
<dbReference type="GO" id="GO:0046872">
    <property type="term" value="F:metal ion binding"/>
    <property type="evidence" value="ECO:0007669"/>
    <property type="project" value="UniProtKB-KW"/>
</dbReference>
<dbReference type="Pfam" id="PF01849">
    <property type="entry name" value="NAC"/>
    <property type="match status" value="1"/>
</dbReference>
<evidence type="ECO:0000256" key="8">
    <source>
        <dbReference type="ARBA" id="ARBA00022705"/>
    </source>
</evidence>
<evidence type="ECO:0000256" key="11">
    <source>
        <dbReference type="ARBA" id="ARBA00023163"/>
    </source>
</evidence>
<dbReference type="FunFam" id="3.90.920.10:FF:000001">
    <property type="entry name" value="DNA primase"/>
    <property type="match status" value="1"/>
</dbReference>
<dbReference type="CDD" id="cd14415">
    <property type="entry name" value="UBA_NACA_NACP1"/>
    <property type="match status" value="1"/>
</dbReference>
<feature type="compositionally biased region" description="Low complexity" evidence="15">
    <location>
        <begin position="2348"/>
        <end position="2361"/>
    </location>
</feature>
<feature type="compositionally biased region" description="Pro residues" evidence="15">
    <location>
        <begin position="598"/>
        <end position="609"/>
    </location>
</feature>
<feature type="compositionally biased region" description="Basic and acidic residues" evidence="15">
    <location>
        <begin position="2198"/>
        <end position="2207"/>
    </location>
</feature>
<feature type="compositionally biased region" description="Polar residues" evidence="15">
    <location>
        <begin position="1166"/>
        <end position="1179"/>
    </location>
</feature>
<feature type="compositionally biased region" description="Low complexity" evidence="15">
    <location>
        <begin position="1301"/>
        <end position="1316"/>
    </location>
</feature>
<feature type="compositionally biased region" description="Acidic residues" evidence="15">
    <location>
        <begin position="2333"/>
        <end position="2346"/>
    </location>
</feature>
<feature type="compositionally biased region" description="Low complexity" evidence="15">
    <location>
        <begin position="1340"/>
        <end position="1356"/>
    </location>
</feature>
<dbReference type="GO" id="GO:0006269">
    <property type="term" value="P:DNA replication, synthesis of primer"/>
    <property type="evidence" value="ECO:0007669"/>
    <property type="project" value="UniProtKB-KW"/>
</dbReference>
<feature type="compositionally biased region" description="Pro residues" evidence="15">
    <location>
        <begin position="1774"/>
        <end position="1788"/>
    </location>
</feature>
<feature type="domain" description="NAC-A/B" evidence="16">
    <location>
        <begin position="2374"/>
        <end position="2439"/>
    </location>
</feature>
<dbReference type="GO" id="GO:0017025">
    <property type="term" value="F:TBP-class protein binding"/>
    <property type="evidence" value="ECO:0007669"/>
    <property type="project" value="UniProtKB-ARBA"/>
</dbReference>
<evidence type="ECO:0000256" key="12">
    <source>
        <dbReference type="ARBA" id="ARBA00044677"/>
    </source>
</evidence>
<feature type="compositionally biased region" description="Low complexity" evidence="15">
    <location>
        <begin position="1764"/>
        <end position="1773"/>
    </location>
</feature>
<gene>
    <name evidence="17" type="ORF">GHT09_013655</name>
</gene>
<dbReference type="Pfam" id="PF19026">
    <property type="entry name" value="UBA_HYPK"/>
    <property type="match status" value="1"/>
</dbReference>
<keyword evidence="4 13" id="KW-0240">DNA-directed RNA polymerase</keyword>
<dbReference type="GO" id="GO:0003713">
    <property type="term" value="F:transcription coactivator activity"/>
    <property type="evidence" value="ECO:0007669"/>
    <property type="project" value="UniProtKB-ARBA"/>
</dbReference>
<evidence type="ECO:0000256" key="7">
    <source>
        <dbReference type="ARBA" id="ARBA00022695"/>
    </source>
</evidence>
<feature type="compositionally biased region" description="Low complexity" evidence="15">
    <location>
        <begin position="1153"/>
        <end position="1165"/>
    </location>
</feature>
<dbReference type="InterPro" id="IPR002755">
    <property type="entry name" value="DNA_primase_S"/>
</dbReference>
<keyword evidence="8 13" id="KW-0235">DNA replication</keyword>
<evidence type="ECO:0000256" key="6">
    <source>
        <dbReference type="ARBA" id="ARBA00022679"/>
    </source>
</evidence>
<dbReference type="GO" id="GO:0051451">
    <property type="term" value="P:myoblast migration"/>
    <property type="evidence" value="ECO:0007669"/>
    <property type="project" value="UniProtKB-ARBA"/>
</dbReference>
<evidence type="ECO:0000256" key="14">
    <source>
        <dbReference type="RuleBase" id="RU361272"/>
    </source>
</evidence>
<name>A0A834Q139_MARMO</name>
<evidence type="ECO:0000256" key="1">
    <source>
        <dbReference type="ARBA" id="ARBA00001936"/>
    </source>
</evidence>
<dbReference type="GO" id="GO:0003899">
    <property type="term" value="F:DNA-directed RNA polymerase activity"/>
    <property type="evidence" value="ECO:0007669"/>
    <property type="project" value="InterPro"/>
</dbReference>
<accession>A0A834Q139</accession>
<keyword evidence="5 13" id="KW-0639">Primosome</keyword>
<comment type="similarity">
    <text evidence="14">Belongs to the NAC-beta family.</text>
</comment>
<feature type="compositionally biased region" description="Pro residues" evidence="15">
    <location>
        <begin position="1593"/>
        <end position="1605"/>
    </location>
</feature>
<evidence type="ECO:0000256" key="10">
    <source>
        <dbReference type="ARBA" id="ARBA00022833"/>
    </source>
</evidence>
<feature type="compositionally biased region" description="Pro residues" evidence="15">
    <location>
        <begin position="1751"/>
        <end position="1763"/>
    </location>
</feature>
<feature type="region of interest" description="Disordered" evidence="15">
    <location>
        <begin position="2136"/>
        <end position="2212"/>
    </location>
</feature>
<evidence type="ECO:0000313" key="18">
    <source>
        <dbReference type="Proteomes" id="UP000662637"/>
    </source>
</evidence>
<organism evidence="17 18">
    <name type="scientific">Marmota monax</name>
    <name type="common">Woodchuck</name>
    <dbReference type="NCBI Taxonomy" id="9995"/>
    <lineage>
        <taxon>Eukaryota</taxon>
        <taxon>Metazoa</taxon>
        <taxon>Chordata</taxon>
        <taxon>Craniata</taxon>
        <taxon>Vertebrata</taxon>
        <taxon>Euteleostomi</taxon>
        <taxon>Mammalia</taxon>
        <taxon>Eutheria</taxon>
        <taxon>Euarchontoglires</taxon>
        <taxon>Glires</taxon>
        <taxon>Rodentia</taxon>
        <taxon>Sciuromorpha</taxon>
        <taxon>Sciuridae</taxon>
        <taxon>Xerinae</taxon>
        <taxon>Marmotini</taxon>
        <taxon>Marmota</taxon>
    </lineage>
</organism>
<dbReference type="GO" id="GO:0005658">
    <property type="term" value="C:alpha DNA polymerase:primase complex"/>
    <property type="evidence" value="ECO:0007669"/>
    <property type="project" value="UniProtKB-ARBA"/>
</dbReference>
<dbReference type="PROSITE" id="PS51151">
    <property type="entry name" value="NAC_AB"/>
    <property type="match status" value="1"/>
</dbReference>
<feature type="compositionally biased region" description="Pro residues" evidence="15">
    <location>
        <begin position="1241"/>
        <end position="1264"/>
    </location>
</feature>
<evidence type="ECO:0000256" key="13">
    <source>
        <dbReference type="RuleBase" id="RU003514"/>
    </source>
</evidence>
<feature type="region of interest" description="Disordered" evidence="15">
    <location>
        <begin position="1216"/>
        <end position="2107"/>
    </location>
</feature>
<keyword evidence="11" id="KW-0804">Transcription</keyword>
<comment type="similarity">
    <text evidence="3 13">Belongs to the eukaryotic-type primase small subunit family.</text>
</comment>
<keyword evidence="9" id="KW-0479">Metal-binding</keyword>
<dbReference type="SMART" id="SM01407">
    <property type="entry name" value="NAC"/>
    <property type="match status" value="1"/>
</dbReference>
<dbReference type="InterPro" id="IPR038187">
    <property type="entry name" value="NAC_A/B_dom_sf"/>
</dbReference>
<comment type="cofactor">
    <cofactor evidence="1">
        <name>Mn(2+)</name>
        <dbReference type="ChEBI" id="CHEBI:29035"/>
    </cofactor>
</comment>
<feature type="compositionally biased region" description="Polar residues" evidence="15">
    <location>
        <begin position="1288"/>
        <end position="1297"/>
    </location>
</feature>
<dbReference type="SUPFAM" id="SSF56747">
    <property type="entry name" value="Prim-pol domain"/>
    <property type="match status" value="1"/>
</dbReference>
<feature type="compositionally biased region" description="Pro residues" evidence="15">
    <location>
        <begin position="1328"/>
        <end position="1339"/>
    </location>
</feature>
<feature type="region of interest" description="Disordered" evidence="15">
    <location>
        <begin position="570"/>
        <end position="633"/>
    </location>
</feature>
<feature type="region of interest" description="Disordered" evidence="15">
    <location>
        <begin position="1138"/>
        <end position="1179"/>
    </location>
</feature>
<dbReference type="Proteomes" id="UP000662637">
    <property type="component" value="Unassembled WGS sequence"/>
</dbReference>
<evidence type="ECO:0000259" key="16">
    <source>
        <dbReference type="PROSITE" id="PS51151"/>
    </source>
</evidence>
<dbReference type="Gene3D" id="2.20.70.30">
    <property type="entry name" value="Nascent polypeptide-associated complex domain"/>
    <property type="match status" value="1"/>
</dbReference>
<feature type="compositionally biased region" description="Low complexity" evidence="15">
    <location>
        <begin position="2000"/>
        <end position="2032"/>
    </location>
</feature>
<dbReference type="EC" id="2.7.7.-" evidence="13"/>
<reference evidence="17" key="1">
    <citation type="submission" date="2020-08" db="EMBL/GenBank/DDBJ databases">
        <authorList>
            <person name="Shumante A."/>
            <person name="Zimin A.V."/>
            <person name="Puiu D."/>
            <person name="Salzberg S.L."/>
        </authorList>
    </citation>
    <scope>NUCLEOTIDE SEQUENCE</scope>
    <source>
        <strain evidence="17">WC2-LM</strain>
        <tissue evidence="17">Liver</tissue>
    </source>
</reference>
<feature type="compositionally biased region" description="Low complexity" evidence="15">
    <location>
        <begin position="1820"/>
        <end position="1843"/>
    </location>
</feature>
<protein>
    <recommendedName>
        <fullName evidence="13 14">Multifunctional fusion protein</fullName>
    </recommendedName>
    <domain>
        <recommendedName>
            <fullName evidence="13">DNA primase</fullName>
            <ecNumber evidence="13">2.7.7.-</ecNumber>
        </recommendedName>
    </domain>
    <domain>
        <recommendedName>
            <fullName evidence="14">Transcription factor BTF3</fullName>
        </recommendedName>
    </domain>
</protein>
<dbReference type="EMBL" id="WJEC01007739">
    <property type="protein sequence ID" value="KAF7468608.1"/>
    <property type="molecule type" value="Genomic_DNA"/>
</dbReference>
<evidence type="ECO:0000256" key="9">
    <source>
        <dbReference type="ARBA" id="ARBA00022723"/>
    </source>
</evidence>
<dbReference type="Pfam" id="PF01896">
    <property type="entry name" value="DNA_primase_S"/>
    <property type="match status" value="1"/>
</dbReference>
<feature type="compositionally biased region" description="Polar residues" evidence="15">
    <location>
        <begin position="1357"/>
        <end position="1372"/>
    </location>
</feature>
<feature type="compositionally biased region" description="Polar residues" evidence="15">
    <location>
        <begin position="610"/>
        <end position="625"/>
    </location>
</feature>
<feature type="compositionally biased region" description="Polar residues" evidence="15">
    <location>
        <begin position="1469"/>
        <end position="1489"/>
    </location>
</feature>
<comment type="catalytic activity">
    <reaction evidence="12">
        <text>ssDNA + n NTP = ssDNA/pppN(pN)n-1 hybrid + (n-1) diphosphate.</text>
        <dbReference type="EC" id="2.7.7.102"/>
    </reaction>
</comment>
<dbReference type="InterPro" id="IPR014052">
    <property type="entry name" value="DNA_primase_ssu_euk/arc"/>
</dbReference>
<evidence type="ECO:0000256" key="15">
    <source>
        <dbReference type="SAM" id="MobiDB-lite"/>
    </source>
</evidence>
<keyword evidence="10" id="KW-0862">Zinc</keyword>
<dbReference type="GO" id="GO:0006270">
    <property type="term" value="P:DNA replication initiation"/>
    <property type="evidence" value="ECO:0007669"/>
    <property type="project" value="UniProtKB-ARBA"/>
</dbReference>
<evidence type="ECO:0000256" key="2">
    <source>
        <dbReference type="ARBA" id="ARBA00001946"/>
    </source>
</evidence>
<dbReference type="Gene3D" id="3.90.920.10">
    <property type="entry name" value="DNA primase, PRIM domain"/>
    <property type="match status" value="1"/>
</dbReference>
<feature type="compositionally biased region" description="Pro residues" evidence="15">
    <location>
        <begin position="2033"/>
        <end position="2046"/>
    </location>
</feature>
<keyword evidence="6 13" id="KW-0808">Transferase</keyword>
<dbReference type="FunFam" id="1.10.8.10:FF:000006">
    <property type="entry name" value="Putative nascent polypeptide-associated complex subunit alpha"/>
    <property type="match status" value="1"/>
</dbReference>
<dbReference type="Gene3D" id="1.10.8.10">
    <property type="entry name" value="DNA helicase RuvA subunit, C-terminal domain"/>
    <property type="match status" value="1"/>
</dbReference>
<comment type="caution">
    <text evidence="17">The sequence shown here is derived from an EMBL/GenBank/DDBJ whole genome shotgun (WGS) entry which is preliminary data.</text>
</comment>
<evidence type="ECO:0000256" key="4">
    <source>
        <dbReference type="ARBA" id="ARBA00022478"/>
    </source>
</evidence>
<dbReference type="FunFam" id="2.20.70.30:FF:000002">
    <property type="entry name" value="Nascent polypeptide-associated complex (NAC), alpha subunit"/>
    <property type="match status" value="1"/>
</dbReference>
<comment type="cofactor">
    <cofactor evidence="2">
        <name>Mg(2+)</name>
        <dbReference type="ChEBI" id="CHEBI:18420"/>
    </cofactor>
</comment>
<feature type="compositionally biased region" description="Polar residues" evidence="15">
    <location>
        <begin position="2069"/>
        <end position="2080"/>
    </location>
</feature>
<dbReference type="CDD" id="cd22054">
    <property type="entry name" value="NAC_NACA"/>
    <property type="match status" value="1"/>
</dbReference>
<feature type="compositionally biased region" description="Polar residues" evidence="15">
    <location>
        <begin position="2143"/>
        <end position="2152"/>
    </location>
</feature>
<feature type="compositionally biased region" description="Low complexity" evidence="15">
    <location>
        <begin position="1926"/>
        <end position="1965"/>
    </location>
</feature>
<feature type="compositionally biased region" description="Polar residues" evidence="15">
    <location>
        <begin position="2170"/>
        <end position="2185"/>
    </location>
</feature>
<dbReference type="PANTHER" id="PTHR10536">
    <property type="entry name" value="DNA PRIMASE SMALL SUBUNIT"/>
    <property type="match status" value="1"/>
</dbReference>
<proteinExistence type="inferred from homology"/>
<feature type="compositionally biased region" description="Pro residues" evidence="15">
    <location>
        <begin position="2305"/>
        <end position="2315"/>
    </location>
</feature>